<comment type="subunit">
    <text evidence="3">DNA polymerase III contains a core (composed of alpha, epsilon and theta chains) that associates with a tau subunit. This core dimerizes to form the POLIII' complex. PolIII' associates with the gamma complex (composed of gamma, delta, delta', psi and chi chains) and with the beta chain to form the complete DNA polymerase III complex.</text>
</comment>
<evidence type="ECO:0000256" key="1">
    <source>
        <dbReference type="ARBA" id="ARBA00022932"/>
    </source>
</evidence>
<name>A0ABT3BPP6_9BACT</name>
<dbReference type="EMBL" id="JAOXHJ010000005">
    <property type="protein sequence ID" value="MCV3754215.1"/>
    <property type="molecule type" value="Genomic_DNA"/>
</dbReference>
<keyword evidence="3 6" id="KW-0808">Transferase</keyword>
<gene>
    <name evidence="3 6" type="primary">dnaX</name>
    <name evidence="6" type="ORF">OF365_02400</name>
</gene>
<protein>
    <recommendedName>
        <fullName evidence="3">DNA polymerase III subunit gamma/tau</fullName>
        <ecNumber evidence="3">2.7.7.7</ecNumber>
    </recommendedName>
</protein>
<dbReference type="Gene3D" id="3.40.50.300">
    <property type="entry name" value="P-loop containing nucleotide triphosphate hydrolases"/>
    <property type="match status" value="1"/>
</dbReference>
<dbReference type="RefSeq" id="WP_263818018.1">
    <property type="nucleotide sequence ID" value="NZ_JAOXHJ010000005.1"/>
</dbReference>
<dbReference type="Pfam" id="PF13177">
    <property type="entry name" value="DNA_pol3_delta2"/>
    <property type="match status" value="1"/>
</dbReference>
<sequence>MTNLSLYRRYRPHCFQEVIGQEHIKTILINSIGLNKINHSYIFSGPRGIGKTSIARIFAMSINCLQPINNDCCQKCTNCTDLLNDTAVDFIELDAASNNGVEQVRSIIENVYYLPSKFKKKVYVIDEAHMLSNQAWNAFLKTLEEPPAHIVFIFATTEFQKIPLTIISRSQRFDYQALNNKQLKTLLQDVIKKEKIEMTEDAQNILINLAQSSARDMLSLLDQLNTSDQKIDLQTIQSVFNLVVYDDQINFIYLALQSNFAGLKDLLKKIIANGHNVQVFIYDILQILFAYKYAILTDNTDENSLILLKDMQNLKNHDQIRIDHLVHSLIPLHTNLKNSMDQEFECLKALYPFIFSKAHKGNNNISEPDLDINLQTTSEQLIEKKISKTVKQDLNEDTQALLNGMEPTLMFKKNNLENSLNYKNASFADVFQTYDKSLLKIKDDLQLDKIDWFQRKEIPSDLTNNPNVVKSAQSTQENKTVGKTKTPINSTLKEIQEENVQMSMQIVHNVYTDKQKTIDVNNLLKELKHKWNEIDLNNNGYSLSEMKWLNLIKEVKSIGAVSEHGIICVCNKTALPKIYKVFTNIDFINFVYKNIVPKKQYAFVSITDFQGIIAEYKKQSNSEKSHIIKDIENGLWTQLYEEYERQGHEVCDLIANLEEIND</sequence>
<dbReference type="Proteomes" id="UP001207252">
    <property type="component" value="Unassembled WGS sequence"/>
</dbReference>
<dbReference type="Gene3D" id="1.10.8.60">
    <property type="match status" value="1"/>
</dbReference>
<dbReference type="PANTHER" id="PTHR11669">
    <property type="entry name" value="REPLICATION FACTOR C / DNA POLYMERASE III GAMMA-TAU SUBUNIT"/>
    <property type="match status" value="1"/>
</dbReference>
<evidence type="ECO:0000256" key="4">
    <source>
        <dbReference type="SAM" id="MobiDB-lite"/>
    </source>
</evidence>
<keyword evidence="3" id="KW-0067">ATP-binding</keyword>
<proteinExistence type="inferred from homology"/>
<dbReference type="InterPro" id="IPR012763">
    <property type="entry name" value="DNA_pol_III_sug/sutau_N"/>
</dbReference>
<dbReference type="NCBIfam" id="TIGR02397">
    <property type="entry name" value="dnaX_nterm"/>
    <property type="match status" value="1"/>
</dbReference>
<feature type="domain" description="AAA+ ATPase" evidence="5">
    <location>
        <begin position="37"/>
        <end position="183"/>
    </location>
</feature>
<accession>A0ABT3BPP6</accession>
<comment type="caution">
    <text evidence="6">The sequence shown here is derived from an EMBL/GenBank/DDBJ whole genome shotgun (WGS) entry which is preliminary data.</text>
</comment>
<reference evidence="6 7" key="1">
    <citation type="journal article" date="2020" name="Int. J. Syst. Evol. Microbiol.">
        <title>Ureaplasma miroungigenitalium sp. nov. isolated from northern elephant seals (Mirounga angustirostris) and Ureaplasma zalophigenitalium sp. nov. isolated from California sea lions (Zalophus californianus).</title>
        <authorList>
            <person name="Volokhov D.V."/>
            <person name="Gulland F.M."/>
            <person name="Gao Y."/>
            <person name="Chizhikov V.E."/>
        </authorList>
    </citation>
    <scope>NUCLEOTIDE SEQUENCE [LARGE SCALE GENOMIC DNA]</scope>
    <source>
        <strain evidence="6 7">CSL7644-GEN</strain>
    </source>
</reference>
<comment type="function">
    <text evidence="3">DNA polymerase III is a complex, multichain enzyme responsible for most of the replicative synthesis in bacteria. This DNA polymerase also exhibits 3' to 5' exonuclease activity.</text>
</comment>
<evidence type="ECO:0000313" key="7">
    <source>
        <dbReference type="Proteomes" id="UP001207252"/>
    </source>
</evidence>
<dbReference type="PANTHER" id="PTHR11669:SF0">
    <property type="entry name" value="PROTEIN STICHEL-LIKE 2"/>
    <property type="match status" value="1"/>
</dbReference>
<keyword evidence="3" id="KW-0547">Nucleotide-binding</keyword>
<organism evidence="6 7">
    <name type="scientific">Ureaplasma zalophigenitalium</name>
    <dbReference type="NCBI Taxonomy" id="907723"/>
    <lineage>
        <taxon>Bacteria</taxon>
        <taxon>Bacillati</taxon>
        <taxon>Mycoplasmatota</taxon>
        <taxon>Mycoplasmoidales</taxon>
        <taxon>Mycoplasmoidaceae</taxon>
        <taxon>Ureaplasma</taxon>
    </lineage>
</organism>
<dbReference type="SUPFAM" id="SSF52540">
    <property type="entry name" value="P-loop containing nucleoside triphosphate hydrolases"/>
    <property type="match status" value="1"/>
</dbReference>
<keyword evidence="3 6" id="KW-0548">Nucleotidyltransferase</keyword>
<evidence type="ECO:0000259" key="5">
    <source>
        <dbReference type="SMART" id="SM00382"/>
    </source>
</evidence>
<evidence type="ECO:0000256" key="3">
    <source>
        <dbReference type="RuleBase" id="RU364063"/>
    </source>
</evidence>
<dbReference type="CDD" id="cd00009">
    <property type="entry name" value="AAA"/>
    <property type="match status" value="1"/>
</dbReference>
<keyword evidence="7" id="KW-1185">Reference proteome</keyword>
<dbReference type="SMART" id="SM00382">
    <property type="entry name" value="AAA"/>
    <property type="match status" value="1"/>
</dbReference>
<dbReference type="GO" id="GO:0003887">
    <property type="term" value="F:DNA-directed DNA polymerase activity"/>
    <property type="evidence" value="ECO:0007669"/>
    <property type="project" value="UniProtKB-EC"/>
</dbReference>
<keyword evidence="3" id="KW-0235">DNA replication</keyword>
<evidence type="ECO:0000256" key="2">
    <source>
        <dbReference type="ARBA" id="ARBA00049244"/>
    </source>
</evidence>
<comment type="catalytic activity">
    <reaction evidence="2 3">
        <text>DNA(n) + a 2'-deoxyribonucleoside 5'-triphosphate = DNA(n+1) + diphosphate</text>
        <dbReference type="Rhea" id="RHEA:22508"/>
        <dbReference type="Rhea" id="RHEA-COMP:17339"/>
        <dbReference type="Rhea" id="RHEA-COMP:17340"/>
        <dbReference type="ChEBI" id="CHEBI:33019"/>
        <dbReference type="ChEBI" id="CHEBI:61560"/>
        <dbReference type="ChEBI" id="CHEBI:173112"/>
        <dbReference type="EC" id="2.7.7.7"/>
    </reaction>
</comment>
<dbReference type="EC" id="2.7.7.7" evidence="3"/>
<keyword evidence="1 3" id="KW-0239">DNA-directed DNA polymerase</keyword>
<dbReference type="InterPro" id="IPR050238">
    <property type="entry name" value="DNA_Rep/Repair_Clamp_Loader"/>
</dbReference>
<dbReference type="InterPro" id="IPR003593">
    <property type="entry name" value="AAA+_ATPase"/>
</dbReference>
<comment type="similarity">
    <text evidence="3">Belongs to the DnaX/STICHEL family.</text>
</comment>
<feature type="region of interest" description="Disordered" evidence="4">
    <location>
        <begin position="464"/>
        <end position="484"/>
    </location>
</feature>
<evidence type="ECO:0000313" key="6">
    <source>
        <dbReference type="EMBL" id="MCV3754215.1"/>
    </source>
</evidence>
<dbReference type="InterPro" id="IPR027417">
    <property type="entry name" value="P-loop_NTPase"/>
</dbReference>